<feature type="chain" id="PRO_5041203997" evidence="1">
    <location>
        <begin position="24"/>
        <end position="69"/>
    </location>
</feature>
<gene>
    <name evidence="2" type="ORF">JMJ35_004634</name>
</gene>
<feature type="signal peptide" evidence="1">
    <location>
        <begin position="1"/>
        <end position="23"/>
    </location>
</feature>
<evidence type="ECO:0000256" key="1">
    <source>
        <dbReference type="SAM" id="SignalP"/>
    </source>
</evidence>
<protein>
    <submittedName>
        <fullName evidence="2">Uncharacterized protein</fullName>
    </submittedName>
</protein>
<evidence type="ECO:0000313" key="2">
    <source>
        <dbReference type="EMBL" id="KAK0512617.1"/>
    </source>
</evidence>
<organism evidence="2 3">
    <name type="scientific">Cladonia borealis</name>
    <dbReference type="NCBI Taxonomy" id="184061"/>
    <lineage>
        <taxon>Eukaryota</taxon>
        <taxon>Fungi</taxon>
        <taxon>Dikarya</taxon>
        <taxon>Ascomycota</taxon>
        <taxon>Pezizomycotina</taxon>
        <taxon>Lecanoromycetes</taxon>
        <taxon>OSLEUM clade</taxon>
        <taxon>Lecanoromycetidae</taxon>
        <taxon>Lecanorales</taxon>
        <taxon>Lecanorineae</taxon>
        <taxon>Cladoniaceae</taxon>
        <taxon>Cladonia</taxon>
    </lineage>
</organism>
<dbReference type="EMBL" id="JAFEKC020000009">
    <property type="protein sequence ID" value="KAK0512617.1"/>
    <property type="molecule type" value="Genomic_DNA"/>
</dbReference>
<name>A0AA39R0E0_9LECA</name>
<keyword evidence="1" id="KW-0732">Signal</keyword>
<dbReference type="AlphaFoldDB" id="A0AA39R0E0"/>
<sequence>MHLASLSTLPLILALFALPLTLAAPTGPHPKVVLTPAAEDEAVEFASKKLVAGGPMKVAGVGKRVEQRQ</sequence>
<comment type="caution">
    <text evidence="2">The sequence shown here is derived from an EMBL/GenBank/DDBJ whole genome shotgun (WGS) entry which is preliminary data.</text>
</comment>
<evidence type="ECO:0000313" key="3">
    <source>
        <dbReference type="Proteomes" id="UP001166286"/>
    </source>
</evidence>
<accession>A0AA39R0E0</accession>
<keyword evidence="3" id="KW-1185">Reference proteome</keyword>
<reference evidence="2" key="1">
    <citation type="submission" date="2023-03" db="EMBL/GenBank/DDBJ databases">
        <title>Complete genome of Cladonia borealis.</title>
        <authorList>
            <person name="Park H."/>
        </authorList>
    </citation>
    <scope>NUCLEOTIDE SEQUENCE</scope>
    <source>
        <strain evidence="2">ANT050790</strain>
    </source>
</reference>
<proteinExistence type="predicted"/>
<dbReference type="Proteomes" id="UP001166286">
    <property type="component" value="Unassembled WGS sequence"/>
</dbReference>